<dbReference type="Pfam" id="PF20884">
    <property type="entry name" value="MUM1-like_PWWP"/>
    <property type="match status" value="1"/>
</dbReference>
<dbReference type="InterPro" id="IPR048765">
    <property type="entry name" value="PWP3A_3B_4_N"/>
</dbReference>
<keyword evidence="2" id="KW-1185">Reference proteome</keyword>
<sequence length="501" mass="56112">MQAKASQSTSAPANSLTPLGAAGEQQGKNKAGPSTLVPSSPPVVGEGVWAKEEQQAPTGPKALKEEAWDPWPGTWAPVPQGSTTFLRSMGEDPGEGASEPGLEGAAESPESQNPSLHYSLRIANRKRKHQLPAFERGRAERAPQVRSKAAQTFASIPKLCGGLDGRTVSRAFGQEPGAVDRGAMVWFQFQDHPFWPAVVKSVNKATQTARVLLIQASLRGDCRGIRVPLRRLKPLHCDERFKLLRRASRAHLQGLNWCFSLIAHYREGVARGSFSGPFLHYYATDASYPIRKAIQEGDLREGDFPKVNYAELDDSEEEEEEEKTFLGRKGPCKKLLPDRMRAACDRHNQKLVDFIVRRKGADPHLLDIVKGWKPSRWLASFLETSKCMLCIETYLEDEDQLFTMVKHLQKIYEHTDETILAMMKGDKVRFVVEVLLPEAIIWSIAELDGVDYKEAEEKYLQGPPVHGREKELFDKNILKERRRRRSATANQSFRSPPAPLT</sequence>
<dbReference type="Gene3D" id="2.30.30.140">
    <property type="match status" value="1"/>
</dbReference>
<dbReference type="GeneID" id="109674925"/>
<dbReference type="Gene3D" id="6.10.300.20">
    <property type="match status" value="1"/>
</dbReference>
<dbReference type="InterPro" id="IPR035504">
    <property type="entry name" value="MUM1-like_PWWP"/>
</dbReference>
<evidence type="ECO:0000313" key="2">
    <source>
        <dbReference type="Proteomes" id="UP001732720"/>
    </source>
</evidence>
<dbReference type="Pfam" id="PF20886">
    <property type="entry name" value="PWP3A-B_C"/>
    <property type="match status" value="1"/>
</dbReference>
<name>A0A8B7TPX9_CASCN</name>
<dbReference type="InterPro" id="IPR040263">
    <property type="entry name" value="PWP3A_3B_4"/>
</dbReference>
<gene>
    <name evidence="3" type="primary">LOC109674925</name>
</gene>
<comment type="similarity">
    <text evidence="1">Belongs to the PWWP3A family.</text>
</comment>
<dbReference type="SUPFAM" id="SSF63748">
    <property type="entry name" value="Tudor/PWWP/MBT"/>
    <property type="match status" value="1"/>
</dbReference>
<evidence type="ECO:0000313" key="3">
    <source>
        <dbReference type="RefSeq" id="XP_020007375.2"/>
    </source>
</evidence>
<organism evidence="3">
    <name type="scientific">Castor canadensis</name>
    <name type="common">American beaver</name>
    <dbReference type="NCBI Taxonomy" id="51338"/>
    <lineage>
        <taxon>Eukaryota</taxon>
        <taxon>Metazoa</taxon>
        <taxon>Chordata</taxon>
        <taxon>Craniata</taxon>
        <taxon>Vertebrata</taxon>
        <taxon>Euteleostomi</taxon>
        <taxon>Mammalia</taxon>
        <taxon>Eutheria</taxon>
        <taxon>Euarchontoglires</taxon>
        <taxon>Glires</taxon>
        <taxon>Rodentia</taxon>
        <taxon>Castorimorpha</taxon>
        <taxon>Castoridae</taxon>
        <taxon>Castor</taxon>
    </lineage>
</organism>
<proteinExistence type="inferred from homology"/>
<dbReference type="Pfam" id="PF20887">
    <property type="entry name" value="PWP3A-B_N"/>
    <property type="match status" value="1"/>
</dbReference>
<evidence type="ECO:0000256" key="1">
    <source>
        <dbReference type="ARBA" id="ARBA00008188"/>
    </source>
</evidence>
<dbReference type="Proteomes" id="UP001732720">
    <property type="component" value="Chromosome X"/>
</dbReference>
<dbReference type="PANTHER" id="PTHR31333:SF2">
    <property type="entry name" value="PWWP DOMAIN-CONTAINING DNA REPAIR FACTOR 4"/>
    <property type="match status" value="1"/>
</dbReference>
<dbReference type="CDD" id="cd06080">
    <property type="entry name" value="PWWP_MUM1-like"/>
    <property type="match status" value="1"/>
</dbReference>
<reference evidence="3" key="1">
    <citation type="submission" date="2025-08" db="UniProtKB">
        <authorList>
            <consortium name="RefSeq"/>
        </authorList>
    </citation>
    <scope>IDENTIFICATION</scope>
</reference>
<protein>
    <submittedName>
        <fullName evidence="3">PWWP domain-containing DNA repair factor 4-like</fullName>
    </submittedName>
</protein>
<accession>A0A8B7TPX9</accession>
<dbReference type="RefSeq" id="XP_020007375.2">
    <property type="nucleotide sequence ID" value="XM_020151786.2"/>
</dbReference>
<dbReference type="KEGG" id="ccan:109674925"/>
<dbReference type="InterPro" id="IPR048795">
    <property type="entry name" value="PWP3A_3B_4_C"/>
</dbReference>
<dbReference type="PANTHER" id="PTHR31333">
    <property type="entry name" value="PWWP DOMAIN-CONTAINING DNA REPAIR FACTOR 3 FAMILY MEMBER"/>
    <property type="match status" value="1"/>
</dbReference>
<dbReference type="OrthoDB" id="10013064at2759"/>